<feature type="domain" description="Polymerase/histidinol phosphatase N-terminal" evidence="10">
    <location>
        <begin position="8"/>
        <end position="114"/>
    </location>
</feature>
<dbReference type="InterPro" id="IPR040982">
    <property type="entry name" value="DNA_pol3_finger"/>
</dbReference>
<dbReference type="GO" id="GO:0008408">
    <property type="term" value="F:3'-5' exonuclease activity"/>
    <property type="evidence" value="ECO:0007669"/>
    <property type="project" value="InterPro"/>
</dbReference>
<dbReference type="InterPro" id="IPR011708">
    <property type="entry name" value="DNA_pol3_alpha_NTPase_dom"/>
</dbReference>
<proteinExistence type="inferred from homology"/>
<dbReference type="InterPro" id="IPR004805">
    <property type="entry name" value="DnaE2/DnaE/PolC"/>
</dbReference>
<dbReference type="Gene3D" id="3.20.20.140">
    <property type="entry name" value="Metal-dependent hydrolases"/>
    <property type="match status" value="1"/>
</dbReference>
<dbReference type="NCBIfam" id="NF004225">
    <property type="entry name" value="PRK05672.1"/>
    <property type="match status" value="1"/>
</dbReference>
<dbReference type="Gene3D" id="1.10.150.870">
    <property type="match status" value="1"/>
</dbReference>
<dbReference type="SMART" id="SM00481">
    <property type="entry name" value="POLIIIAc"/>
    <property type="match status" value="1"/>
</dbReference>
<dbReference type="InterPro" id="IPR003141">
    <property type="entry name" value="Pol/His_phosphatase_N"/>
</dbReference>
<keyword evidence="12" id="KW-1185">Reference proteome</keyword>
<keyword evidence="4 9" id="KW-0235">DNA replication</keyword>
<sequence>MSRPNPFVELSATSNFTFLTGASHPEEYVERAGLLGLPAIAIADENSVAGIVRAHTRARELRRLVKLRDEVGLIGPPAPPHLPNPPGADIRTVPRLIPAARIVTDQGFAVTVLPRDRAAWGRLCRLVTLGRRRVEKGSCQIRLSDLLDWGQGSELLVHPGGPRDWDAQAARLVAAFPGQVSLALGPRYDGQDRARFDRVARIAARLGVDTVATARPMMHHGSRRRLADVLTAIREKCPVDQLGRSAMANAEQRLRSADDMARILGPHADALDRAGALAERCTFSLDELRYEYPSEVADGESASDRLRRLAHDGLKWRYPAGAPDHVCKLLEHELTLIAKLGYEPYFLTVNDIVAFARSRGILCQGRGSAANSVVCYCLGVTSVSPEIGTMVFERFVSEARDEPPDIDVDFEHERREEVIQHIYDRYGRHRAGLCATVIHYRAKRAIREVGRAMGLTDDTLAALSSQLWGFFGTNGLEAHRMAEIGLDAADKRLRLTMELIFQIIGFPRHLSQHVGGFVITEGRLDELVPVENATMEDRTVICWDKDDIDTLGILKVDVLALGMLSCVRKAFDLIRQHHRTDYTLATLPSEDPETYDMLCKADSLGVFQVESRAQMNFLPRMRPRTFYDLVIEVAIIRPGPIQGDMLHPYLRRRQGEEEVTFPSDALGRVLGKTLGVPLFQEQAMQIAIIGAGFTPDEADRLRRALATFKKLGNISEFRNRFLKGMRENGYDRDFAERCFAQIEGFGSYGFPESHAASFALLVYASAWIKRHHPGIFACALLNAQPMGFYAPAQIVRDAREHGVEVRPVCINASFWDNVMEPDDKGGLALRLGFRQIKALREDDGNWITAARGNGYTQVEDVWRRAGLPPRSLRALAEADAFATLGVTRRDAIWAAKALQGTAPLPLFAGDMDGEGIVEPVAHLPRMSEGEQVVEDYVAMRLTLRRHPMSFLRARLSSGIDTPRNTPVPGRSFADARGLTRSDAWAKDDEGGGLKCMSARQ</sequence>
<dbReference type="InterPro" id="IPR029460">
    <property type="entry name" value="DNAPol_HHH"/>
</dbReference>
<dbReference type="PANTHER" id="PTHR32294">
    <property type="entry name" value="DNA POLYMERASE III SUBUNIT ALPHA"/>
    <property type="match status" value="1"/>
</dbReference>
<organism evidence="11 12">
    <name type="scientific">Palleronia pontilimi</name>
    <dbReference type="NCBI Taxonomy" id="1964209"/>
    <lineage>
        <taxon>Bacteria</taxon>
        <taxon>Pseudomonadati</taxon>
        <taxon>Pseudomonadota</taxon>
        <taxon>Alphaproteobacteria</taxon>
        <taxon>Rhodobacterales</taxon>
        <taxon>Roseobacteraceae</taxon>
        <taxon>Palleronia</taxon>
    </lineage>
</organism>
<keyword evidence="1 9" id="KW-0963">Cytoplasm</keyword>
<dbReference type="Pfam" id="PF07733">
    <property type="entry name" value="DNA_pol3_alpha"/>
    <property type="match status" value="1"/>
</dbReference>
<dbReference type="CDD" id="cd07434">
    <property type="entry name" value="PHP_PolIIIA_DnaE2"/>
    <property type="match status" value="1"/>
</dbReference>
<evidence type="ECO:0000259" key="10">
    <source>
        <dbReference type="SMART" id="SM00481"/>
    </source>
</evidence>
<dbReference type="EMBL" id="JAEKPD010000001">
    <property type="protein sequence ID" value="MBJ3761638.1"/>
    <property type="molecule type" value="Genomic_DNA"/>
</dbReference>
<dbReference type="GO" id="GO:0005737">
    <property type="term" value="C:cytoplasm"/>
    <property type="evidence" value="ECO:0007669"/>
    <property type="project" value="UniProtKB-SubCell"/>
</dbReference>
<dbReference type="AlphaFoldDB" id="A0A934IEZ1"/>
<evidence type="ECO:0000256" key="5">
    <source>
        <dbReference type="ARBA" id="ARBA00022763"/>
    </source>
</evidence>
<keyword evidence="6 9" id="KW-0239">DNA-directed DNA polymerase</keyword>
<comment type="subcellular location">
    <subcellularLocation>
        <location evidence="9">Cytoplasm</location>
    </subcellularLocation>
</comment>
<dbReference type="PANTHER" id="PTHR32294:SF4">
    <property type="entry name" value="ERROR-PRONE DNA POLYMERASE"/>
    <property type="match status" value="1"/>
</dbReference>
<evidence type="ECO:0000256" key="1">
    <source>
        <dbReference type="ARBA" id="ARBA00022490"/>
    </source>
</evidence>
<comment type="caution">
    <text evidence="11">The sequence shown here is derived from an EMBL/GenBank/DDBJ whole genome shotgun (WGS) entry which is preliminary data.</text>
</comment>
<name>A0A934IEZ1_9RHOB</name>
<dbReference type="Pfam" id="PF17657">
    <property type="entry name" value="DNA_pol3_finger"/>
    <property type="match status" value="1"/>
</dbReference>
<evidence type="ECO:0000256" key="3">
    <source>
        <dbReference type="ARBA" id="ARBA00022695"/>
    </source>
</evidence>
<dbReference type="GO" id="GO:0003887">
    <property type="term" value="F:DNA-directed DNA polymerase activity"/>
    <property type="evidence" value="ECO:0007669"/>
    <property type="project" value="UniProtKB-UniRule"/>
</dbReference>
<evidence type="ECO:0000256" key="6">
    <source>
        <dbReference type="ARBA" id="ARBA00022932"/>
    </source>
</evidence>
<evidence type="ECO:0000256" key="8">
    <source>
        <dbReference type="ARBA" id="ARBA00049244"/>
    </source>
</evidence>
<dbReference type="RefSeq" id="WP_198914785.1">
    <property type="nucleotide sequence ID" value="NZ_JAEKPD010000001.1"/>
</dbReference>
<keyword evidence="5 9" id="KW-0227">DNA damage</keyword>
<reference evidence="11" key="1">
    <citation type="submission" date="2020-12" db="EMBL/GenBank/DDBJ databases">
        <title>Bacterial taxonomy.</title>
        <authorList>
            <person name="Pan X."/>
        </authorList>
    </citation>
    <scope>NUCLEOTIDE SEQUENCE</scope>
    <source>
        <strain evidence="11">KCTC 52957</strain>
    </source>
</reference>
<protein>
    <recommendedName>
        <fullName evidence="9">Error-prone DNA polymerase</fullName>
        <ecNumber evidence="9">2.7.7.7</ecNumber>
    </recommendedName>
</protein>
<evidence type="ECO:0000256" key="7">
    <source>
        <dbReference type="ARBA" id="ARBA00023204"/>
    </source>
</evidence>
<dbReference type="Pfam" id="PF14579">
    <property type="entry name" value="HHH_6"/>
    <property type="match status" value="1"/>
</dbReference>
<evidence type="ECO:0000313" key="12">
    <source>
        <dbReference type="Proteomes" id="UP000642488"/>
    </source>
</evidence>
<keyword evidence="3 9" id="KW-0548">Nucleotidyltransferase</keyword>
<dbReference type="GO" id="GO:0006260">
    <property type="term" value="P:DNA replication"/>
    <property type="evidence" value="ECO:0007669"/>
    <property type="project" value="UniProtKB-KW"/>
</dbReference>
<accession>A0A934IEZ1</accession>
<dbReference type="HAMAP" id="MF_01902">
    <property type="entry name" value="DNApol_error_prone"/>
    <property type="match status" value="1"/>
</dbReference>
<comment type="function">
    <text evidence="9">DNA polymerase involved in damage-induced mutagenesis and translesion synthesis (TLS). It is not the major replicative DNA polymerase.</text>
</comment>
<dbReference type="GO" id="GO:0006281">
    <property type="term" value="P:DNA repair"/>
    <property type="evidence" value="ECO:0007669"/>
    <property type="project" value="UniProtKB-UniRule"/>
</dbReference>
<evidence type="ECO:0000256" key="9">
    <source>
        <dbReference type="HAMAP-Rule" id="MF_01902"/>
    </source>
</evidence>
<dbReference type="Proteomes" id="UP000642488">
    <property type="component" value="Unassembled WGS sequence"/>
</dbReference>
<dbReference type="EC" id="2.7.7.7" evidence="9"/>
<gene>
    <name evidence="9" type="primary">dnaE2</name>
    <name evidence="11" type="ORF">ILP92_02590</name>
</gene>
<evidence type="ECO:0000256" key="4">
    <source>
        <dbReference type="ARBA" id="ARBA00022705"/>
    </source>
</evidence>
<keyword evidence="2 9" id="KW-0808">Transferase</keyword>
<dbReference type="InterPro" id="IPR023073">
    <property type="entry name" value="DnaE2"/>
</dbReference>
<comment type="similarity">
    <text evidence="9">Belongs to the DNA polymerase type-C family. DnaE2 subfamily.</text>
</comment>
<evidence type="ECO:0000256" key="2">
    <source>
        <dbReference type="ARBA" id="ARBA00022679"/>
    </source>
</evidence>
<evidence type="ECO:0000313" key="11">
    <source>
        <dbReference type="EMBL" id="MBJ3761638.1"/>
    </source>
</evidence>
<keyword evidence="7 9" id="KW-0234">DNA repair</keyword>
<comment type="catalytic activity">
    <reaction evidence="8 9">
        <text>DNA(n) + a 2'-deoxyribonucleoside 5'-triphosphate = DNA(n+1) + diphosphate</text>
        <dbReference type="Rhea" id="RHEA:22508"/>
        <dbReference type="Rhea" id="RHEA-COMP:17339"/>
        <dbReference type="Rhea" id="RHEA-COMP:17340"/>
        <dbReference type="ChEBI" id="CHEBI:33019"/>
        <dbReference type="ChEBI" id="CHEBI:61560"/>
        <dbReference type="ChEBI" id="CHEBI:173112"/>
        <dbReference type="EC" id="2.7.7.7"/>
    </reaction>
</comment>